<evidence type="ECO:0000313" key="16">
    <source>
        <dbReference type="Proteomes" id="UP001218218"/>
    </source>
</evidence>
<comment type="caution">
    <text evidence="15">The sequence shown here is derived from an EMBL/GenBank/DDBJ whole genome shotgun (WGS) entry which is preliminary data.</text>
</comment>
<dbReference type="CDD" id="cd09601">
    <property type="entry name" value="M1_APN-Q_like"/>
    <property type="match status" value="1"/>
</dbReference>
<keyword evidence="7 11" id="KW-0482">Metalloprotease</keyword>
<dbReference type="InterPro" id="IPR001930">
    <property type="entry name" value="Peptidase_M1"/>
</dbReference>
<name>A0AAD7ABY8_9AGAR</name>
<evidence type="ECO:0000256" key="4">
    <source>
        <dbReference type="ARBA" id="ARBA00022723"/>
    </source>
</evidence>
<dbReference type="GO" id="GO:0016020">
    <property type="term" value="C:membrane"/>
    <property type="evidence" value="ECO:0007669"/>
    <property type="project" value="TreeGrafter"/>
</dbReference>
<evidence type="ECO:0000256" key="10">
    <source>
        <dbReference type="PIRSR" id="PIRSR634016-4"/>
    </source>
</evidence>
<dbReference type="InterPro" id="IPR045357">
    <property type="entry name" value="Aminopeptidase_N-like_N"/>
</dbReference>
<evidence type="ECO:0000259" key="14">
    <source>
        <dbReference type="Pfam" id="PF17900"/>
    </source>
</evidence>
<dbReference type="PANTHER" id="PTHR11533:SF174">
    <property type="entry name" value="PUROMYCIN-SENSITIVE AMINOPEPTIDASE-RELATED"/>
    <property type="match status" value="1"/>
</dbReference>
<evidence type="ECO:0000256" key="9">
    <source>
        <dbReference type="PIRSR" id="PIRSR634016-3"/>
    </source>
</evidence>
<dbReference type="Pfam" id="PF17900">
    <property type="entry name" value="Peptidase_M1_N"/>
    <property type="match status" value="1"/>
</dbReference>
<dbReference type="GO" id="GO:0042277">
    <property type="term" value="F:peptide binding"/>
    <property type="evidence" value="ECO:0007669"/>
    <property type="project" value="TreeGrafter"/>
</dbReference>
<feature type="domain" description="ERAP1-like C-terminal" evidence="13">
    <location>
        <begin position="542"/>
        <end position="852"/>
    </location>
</feature>
<dbReference type="GO" id="GO:0043171">
    <property type="term" value="P:peptide catabolic process"/>
    <property type="evidence" value="ECO:0007669"/>
    <property type="project" value="TreeGrafter"/>
</dbReference>
<evidence type="ECO:0000256" key="3">
    <source>
        <dbReference type="ARBA" id="ARBA00022670"/>
    </source>
</evidence>
<evidence type="ECO:0000256" key="1">
    <source>
        <dbReference type="ARBA" id="ARBA00010136"/>
    </source>
</evidence>
<evidence type="ECO:0000256" key="11">
    <source>
        <dbReference type="RuleBase" id="RU364040"/>
    </source>
</evidence>
<dbReference type="Pfam" id="PF01433">
    <property type="entry name" value="Peptidase_M1"/>
    <property type="match status" value="1"/>
</dbReference>
<keyword evidence="4 9" id="KW-0479">Metal-binding</keyword>
<accession>A0AAD7ABY8</accession>
<dbReference type="InterPro" id="IPR042097">
    <property type="entry name" value="Aminopeptidase_N-like_N_sf"/>
</dbReference>
<evidence type="ECO:0000256" key="7">
    <source>
        <dbReference type="ARBA" id="ARBA00023049"/>
    </source>
</evidence>
<reference evidence="15" key="1">
    <citation type="submission" date="2023-03" db="EMBL/GenBank/DDBJ databases">
        <title>Massive genome expansion in bonnet fungi (Mycena s.s.) driven by repeated elements and novel gene families across ecological guilds.</title>
        <authorList>
            <consortium name="Lawrence Berkeley National Laboratory"/>
            <person name="Harder C.B."/>
            <person name="Miyauchi S."/>
            <person name="Viragh M."/>
            <person name="Kuo A."/>
            <person name="Thoen E."/>
            <person name="Andreopoulos B."/>
            <person name="Lu D."/>
            <person name="Skrede I."/>
            <person name="Drula E."/>
            <person name="Henrissat B."/>
            <person name="Morin E."/>
            <person name="Kohler A."/>
            <person name="Barry K."/>
            <person name="LaButti K."/>
            <person name="Morin E."/>
            <person name="Salamov A."/>
            <person name="Lipzen A."/>
            <person name="Mereny Z."/>
            <person name="Hegedus B."/>
            <person name="Baldrian P."/>
            <person name="Stursova M."/>
            <person name="Weitz H."/>
            <person name="Taylor A."/>
            <person name="Grigoriev I.V."/>
            <person name="Nagy L.G."/>
            <person name="Martin F."/>
            <person name="Kauserud H."/>
        </authorList>
    </citation>
    <scope>NUCLEOTIDE SEQUENCE</scope>
    <source>
        <strain evidence="15">CBHHK002</strain>
    </source>
</reference>
<dbReference type="FunFam" id="1.10.390.10:FF:000006">
    <property type="entry name" value="Puromycin-sensitive aminopeptidase"/>
    <property type="match status" value="1"/>
</dbReference>
<keyword evidence="16" id="KW-1185">Reference proteome</keyword>
<protein>
    <recommendedName>
        <fullName evidence="11">Aminopeptidase</fullName>
        <ecNumber evidence="11">3.4.11.-</ecNumber>
    </recommendedName>
</protein>
<dbReference type="PANTHER" id="PTHR11533">
    <property type="entry name" value="PROTEASE M1 ZINC METALLOPROTEASE"/>
    <property type="match status" value="1"/>
</dbReference>
<dbReference type="GO" id="GO:0005737">
    <property type="term" value="C:cytoplasm"/>
    <property type="evidence" value="ECO:0007669"/>
    <property type="project" value="TreeGrafter"/>
</dbReference>
<dbReference type="SUPFAM" id="SSF63737">
    <property type="entry name" value="Leukotriene A4 hydrolase N-terminal domain"/>
    <property type="match status" value="1"/>
</dbReference>
<feature type="binding site" evidence="9">
    <location>
        <position position="325"/>
    </location>
    <ligand>
        <name>Zn(2+)</name>
        <dbReference type="ChEBI" id="CHEBI:29105"/>
        <note>catalytic</note>
    </ligand>
</feature>
<dbReference type="EC" id="3.4.11.-" evidence="11"/>
<feature type="site" description="Transition state stabilizer" evidence="10">
    <location>
        <position position="411"/>
    </location>
</feature>
<dbReference type="GO" id="GO:0005615">
    <property type="term" value="C:extracellular space"/>
    <property type="evidence" value="ECO:0007669"/>
    <property type="project" value="TreeGrafter"/>
</dbReference>
<sequence length="877" mass="97718">MDSVSLDTYRLPTDTVPTHYDLKICTDLKDLTFDGAVSITIRFVNDTSTILLNAFELELGPSFVLIDGETITPTDQSLKTDTQRVALSFAKAFSAGSEAVVRMTFRGKISGLSGYFKSEWVHDGVMEYYTGTFFEPTYARRAFPCWDEPALKATFAVSLISRAGTVNLSNMPSYFEGPYNPEQDPLEPSFGTGKDAAEWIITRFETTPKMSTYILAFATGPFAHVEGSFTSALTGKVRQVRVYATPDLIGQAQFPLELTMKVLPMLETMFDMEYPLPKMDILCANGALGALESWGLIVGDPGAFLFDPATGSTATKKRVVDVTSHELAHQWFGNIVTMDWWDNLWLNEGFATLLGSIISEKLYPEWHTAAAAVNLSLKYGLNMDARLSSHPVQVACPDANRVEETMDGITYMKGASLLRMVSSLLGEEVFFKGVALYLKEHQYKNSVAEDLWIALSRTSGTDVGKLMKNWISKTGYPVLTVTEVPGGINVRQNRFLASGIAKAKDDETLWIVPLRLQKINAQRTILFSGREEFIPLDTEQPFKLNASSTGFYRVLYQTEKLNKLALEAAKGIISDMSGLMNDAMALAKADLAKLSAALTLMDGFAATEWYIVLEGIAANISALLDAWWENPNIVECLQRLDRHIFVPLVSKLGYHYDAGESTDTAAVRTLAIKRAAYARDRSVMAELQAQFSAFTANQEASPLRPDLTPVIYTVAVRHGGMKEYDFIWDILKTTKSPAEESHAAFAIGAAEDSVLMAETFGRLLKQNDSNVDWLLAALSANPKSRRPMVQFFKDNYDILQARFETCGFENYSQQPFRLLATVEDYEDTVAFFKTKDTSKFTRSVDQTLEAIQTNIKYLERSTTDISEWFVEWSARHP</sequence>
<evidence type="ECO:0000256" key="5">
    <source>
        <dbReference type="ARBA" id="ARBA00022801"/>
    </source>
</evidence>
<dbReference type="EMBL" id="JARIHO010000010">
    <property type="protein sequence ID" value="KAJ7354217.1"/>
    <property type="molecule type" value="Genomic_DNA"/>
</dbReference>
<feature type="binding site" evidence="9">
    <location>
        <position position="348"/>
    </location>
    <ligand>
        <name>Zn(2+)</name>
        <dbReference type="ChEBI" id="CHEBI:29105"/>
        <note>catalytic</note>
    </ligand>
</feature>
<keyword evidence="3 11" id="KW-0645">Protease</keyword>
<evidence type="ECO:0000256" key="6">
    <source>
        <dbReference type="ARBA" id="ARBA00022833"/>
    </source>
</evidence>
<dbReference type="GO" id="GO:0006508">
    <property type="term" value="P:proteolysis"/>
    <property type="evidence" value="ECO:0007669"/>
    <property type="project" value="UniProtKB-KW"/>
</dbReference>
<dbReference type="SUPFAM" id="SSF55486">
    <property type="entry name" value="Metalloproteases ('zincins'), catalytic domain"/>
    <property type="match status" value="1"/>
</dbReference>
<dbReference type="InterPro" id="IPR024571">
    <property type="entry name" value="ERAP1-like_C_dom"/>
</dbReference>
<proteinExistence type="inferred from homology"/>
<dbReference type="GO" id="GO:0008270">
    <property type="term" value="F:zinc ion binding"/>
    <property type="evidence" value="ECO:0007669"/>
    <property type="project" value="UniProtKB-UniRule"/>
</dbReference>
<gene>
    <name evidence="15" type="ORF">DFH08DRAFT_1077020</name>
</gene>
<comment type="cofactor">
    <cofactor evidence="9 11">
        <name>Zn(2+)</name>
        <dbReference type="ChEBI" id="CHEBI:29105"/>
    </cofactor>
    <text evidence="9 11">Binds 1 zinc ion per subunit.</text>
</comment>
<dbReference type="Gene3D" id="2.60.40.1910">
    <property type="match status" value="1"/>
</dbReference>
<keyword evidence="2 11" id="KW-0031">Aminopeptidase</keyword>
<keyword evidence="5 11" id="KW-0378">Hydrolase</keyword>
<evidence type="ECO:0000256" key="2">
    <source>
        <dbReference type="ARBA" id="ARBA00022438"/>
    </source>
</evidence>
<dbReference type="InterPro" id="IPR050344">
    <property type="entry name" value="Peptidase_M1_aminopeptidases"/>
</dbReference>
<organism evidence="15 16">
    <name type="scientific">Mycena albidolilacea</name>
    <dbReference type="NCBI Taxonomy" id="1033008"/>
    <lineage>
        <taxon>Eukaryota</taxon>
        <taxon>Fungi</taxon>
        <taxon>Dikarya</taxon>
        <taxon>Basidiomycota</taxon>
        <taxon>Agaricomycotina</taxon>
        <taxon>Agaricomycetes</taxon>
        <taxon>Agaricomycetidae</taxon>
        <taxon>Agaricales</taxon>
        <taxon>Marasmiineae</taxon>
        <taxon>Mycenaceae</taxon>
        <taxon>Mycena</taxon>
    </lineage>
</organism>
<dbReference type="InterPro" id="IPR014782">
    <property type="entry name" value="Peptidase_M1_dom"/>
</dbReference>
<evidence type="ECO:0000256" key="8">
    <source>
        <dbReference type="PIRSR" id="PIRSR634016-1"/>
    </source>
</evidence>
<dbReference type="Proteomes" id="UP001218218">
    <property type="component" value="Unassembled WGS sequence"/>
</dbReference>
<dbReference type="InterPro" id="IPR034016">
    <property type="entry name" value="M1_APN-typ"/>
</dbReference>
<dbReference type="InterPro" id="IPR027268">
    <property type="entry name" value="Peptidase_M4/M1_CTD_sf"/>
</dbReference>
<evidence type="ECO:0000259" key="13">
    <source>
        <dbReference type="Pfam" id="PF11838"/>
    </source>
</evidence>
<dbReference type="AlphaFoldDB" id="A0AAD7ABY8"/>
<dbReference type="PRINTS" id="PR00756">
    <property type="entry name" value="ALADIPTASE"/>
</dbReference>
<dbReference type="Pfam" id="PF11838">
    <property type="entry name" value="ERAP1_C"/>
    <property type="match status" value="1"/>
</dbReference>
<dbReference type="GO" id="GO:0070006">
    <property type="term" value="F:metalloaminopeptidase activity"/>
    <property type="evidence" value="ECO:0007669"/>
    <property type="project" value="TreeGrafter"/>
</dbReference>
<evidence type="ECO:0000259" key="12">
    <source>
        <dbReference type="Pfam" id="PF01433"/>
    </source>
</evidence>
<keyword evidence="6 9" id="KW-0862">Zinc</keyword>
<feature type="binding site" evidence="9">
    <location>
        <position position="329"/>
    </location>
    <ligand>
        <name>Zn(2+)</name>
        <dbReference type="ChEBI" id="CHEBI:29105"/>
        <note>catalytic</note>
    </ligand>
</feature>
<comment type="similarity">
    <text evidence="1 11">Belongs to the peptidase M1 family.</text>
</comment>
<feature type="domain" description="Aminopeptidase N-like N-terminal" evidence="14">
    <location>
        <begin position="16"/>
        <end position="214"/>
    </location>
</feature>
<feature type="active site" description="Proton acceptor" evidence="8">
    <location>
        <position position="326"/>
    </location>
</feature>
<dbReference type="Gene3D" id="1.25.50.20">
    <property type="match status" value="1"/>
</dbReference>
<dbReference type="Gene3D" id="1.10.390.10">
    <property type="entry name" value="Neutral Protease Domain 2"/>
    <property type="match status" value="1"/>
</dbReference>
<evidence type="ECO:0000313" key="15">
    <source>
        <dbReference type="EMBL" id="KAJ7354217.1"/>
    </source>
</evidence>
<feature type="domain" description="Peptidase M1 membrane alanine aminopeptidase" evidence="12">
    <location>
        <begin position="254"/>
        <end position="470"/>
    </location>
</feature>
<dbReference type="Gene3D" id="2.60.40.1730">
    <property type="entry name" value="tricorn interacting facor f3 domain"/>
    <property type="match status" value="1"/>
</dbReference>